<name>A0A8U0NCC2_MUSPF</name>
<evidence type="ECO:0000256" key="11">
    <source>
        <dbReference type="RuleBase" id="RU000685"/>
    </source>
</evidence>
<dbReference type="Gene3D" id="1.20.5.500">
    <property type="entry name" value="Single helix bin"/>
    <property type="match status" value="1"/>
</dbReference>
<keyword evidence="1" id="KW-0488">Methylation</keyword>
<dbReference type="PRINTS" id="PR01276">
    <property type="entry name" value="TYPE2KERATIN"/>
</dbReference>
<feature type="coiled-coil region" evidence="12">
    <location>
        <begin position="88"/>
        <end position="129"/>
    </location>
</feature>
<dbReference type="AlphaFoldDB" id="A0A8U0NCC2"/>
<dbReference type="FunFam" id="1.20.5.500:FF:000001">
    <property type="entry name" value="Type II keratin 23"/>
    <property type="match status" value="1"/>
</dbReference>
<evidence type="ECO:0000256" key="12">
    <source>
        <dbReference type="SAM" id="Coils"/>
    </source>
</evidence>
<dbReference type="CTD" id="3855"/>
<dbReference type="GO" id="GO:0031424">
    <property type="term" value="P:keratinization"/>
    <property type="evidence" value="ECO:0007669"/>
    <property type="project" value="TreeGrafter"/>
</dbReference>
<gene>
    <name evidence="15" type="primary">KRT7</name>
</gene>
<dbReference type="RefSeq" id="XP_004774750.1">
    <property type="nucleotide sequence ID" value="XM_004774693.3"/>
</dbReference>
<evidence type="ECO:0000256" key="6">
    <source>
        <dbReference type="ARBA" id="ARBA00039431"/>
    </source>
</evidence>
<feature type="coiled-coil region" evidence="12">
    <location>
        <begin position="287"/>
        <end position="381"/>
    </location>
</feature>
<dbReference type="FunFam" id="1.20.5.1160:FF:000001">
    <property type="entry name" value="Keratin type II"/>
    <property type="match status" value="1"/>
</dbReference>
<evidence type="ECO:0000256" key="7">
    <source>
        <dbReference type="ARBA" id="ARBA00042887"/>
    </source>
</evidence>
<dbReference type="PANTHER" id="PTHR45616">
    <property type="entry name" value="GATA-TYPE DOMAIN-CONTAINING PROTEIN"/>
    <property type="match status" value="1"/>
</dbReference>
<dbReference type="GO" id="GO:0030280">
    <property type="term" value="F:structural constituent of skin epidermis"/>
    <property type="evidence" value="ECO:0007669"/>
    <property type="project" value="TreeGrafter"/>
</dbReference>
<dbReference type="GO" id="GO:0045109">
    <property type="term" value="P:intermediate filament organization"/>
    <property type="evidence" value="ECO:0007669"/>
    <property type="project" value="TreeGrafter"/>
</dbReference>
<dbReference type="SUPFAM" id="SSF64593">
    <property type="entry name" value="Intermediate filament protein, coiled coil region"/>
    <property type="match status" value="3"/>
</dbReference>
<evidence type="ECO:0000256" key="10">
    <source>
        <dbReference type="ARBA" id="ARBA00061646"/>
    </source>
</evidence>
<proteinExistence type="inferred from homology"/>
<dbReference type="PROSITE" id="PS00226">
    <property type="entry name" value="IF_ROD_1"/>
    <property type="match status" value="1"/>
</dbReference>
<evidence type="ECO:0000256" key="2">
    <source>
        <dbReference type="ARBA" id="ARBA00022744"/>
    </source>
</evidence>
<dbReference type="SUPFAM" id="SSF46579">
    <property type="entry name" value="Prefoldin"/>
    <property type="match status" value="1"/>
</dbReference>
<protein>
    <recommendedName>
        <fullName evidence="6">Keratin, type II cytoskeletal 7</fullName>
    </recommendedName>
    <alternativeName>
        <fullName evidence="8">Cytokeratin-7</fullName>
    </alternativeName>
    <alternativeName>
        <fullName evidence="7">Keratin-7</fullName>
    </alternativeName>
    <alternativeName>
        <fullName evidence="9">Type-II keratin Kb7</fullName>
    </alternativeName>
</protein>
<keyword evidence="3 11" id="KW-0403">Intermediate filament</keyword>
<organism evidence="14 15">
    <name type="scientific">Mustela putorius furo</name>
    <name type="common">European domestic ferret</name>
    <name type="synonym">Mustela furo</name>
    <dbReference type="NCBI Taxonomy" id="9669"/>
    <lineage>
        <taxon>Eukaryota</taxon>
        <taxon>Metazoa</taxon>
        <taxon>Chordata</taxon>
        <taxon>Craniata</taxon>
        <taxon>Vertebrata</taxon>
        <taxon>Euteleostomi</taxon>
        <taxon>Mammalia</taxon>
        <taxon>Eutheria</taxon>
        <taxon>Laurasiatheria</taxon>
        <taxon>Carnivora</taxon>
        <taxon>Caniformia</taxon>
        <taxon>Musteloidea</taxon>
        <taxon>Mustelidae</taxon>
        <taxon>Mustelinae</taxon>
        <taxon>Mustela</taxon>
    </lineage>
</organism>
<evidence type="ECO:0000256" key="1">
    <source>
        <dbReference type="ARBA" id="ARBA00022481"/>
    </source>
</evidence>
<dbReference type="GeneID" id="101674218"/>
<feature type="domain" description="IF rod" evidence="13">
    <location>
        <begin position="91"/>
        <end position="403"/>
    </location>
</feature>
<dbReference type="Pfam" id="PF16208">
    <property type="entry name" value="Keratin_2_head"/>
    <property type="match status" value="1"/>
</dbReference>
<evidence type="ECO:0000259" key="13">
    <source>
        <dbReference type="PROSITE" id="PS51842"/>
    </source>
</evidence>
<dbReference type="FunFam" id="1.20.5.170:FF:000004">
    <property type="entry name" value="Keratin, type II cytoskeletal 5"/>
    <property type="match status" value="1"/>
</dbReference>
<keyword evidence="2" id="KW-0416">Keratin</keyword>
<dbReference type="InterPro" id="IPR003054">
    <property type="entry name" value="Keratin_II"/>
</dbReference>
<feature type="coiled-coil region" evidence="12">
    <location>
        <begin position="159"/>
        <end position="228"/>
    </location>
</feature>
<comment type="subunit">
    <text evidence="5">Heterotetramer of two type I and two type II keratins. Interacts with eukaryotic translation initiator factor 3 (eIF3) subunit EIF3S10. Interacts with GPER1.</text>
</comment>
<keyword evidence="14" id="KW-1185">Reference proteome</keyword>
<evidence type="ECO:0000256" key="8">
    <source>
        <dbReference type="ARBA" id="ARBA00042963"/>
    </source>
</evidence>
<dbReference type="InterPro" id="IPR032444">
    <property type="entry name" value="Keratin_2_head"/>
</dbReference>
<dbReference type="GO" id="GO:0045095">
    <property type="term" value="C:keratin filament"/>
    <property type="evidence" value="ECO:0007669"/>
    <property type="project" value="InterPro"/>
</dbReference>
<dbReference type="PANTHER" id="PTHR45616:SF21">
    <property type="entry name" value="KERATIN, TYPE II CYTOSKELETAL 7"/>
    <property type="match status" value="1"/>
</dbReference>
<dbReference type="OrthoDB" id="2441647at2759"/>
<dbReference type="PROSITE" id="PS51842">
    <property type="entry name" value="IF_ROD_2"/>
    <property type="match status" value="1"/>
</dbReference>
<keyword evidence="4 12" id="KW-0175">Coiled coil</keyword>
<dbReference type="Pfam" id="PF00038">
    <property type="entry name" value="Filament"/>
    <property type="match status" value="1"/>
</dbReference>
<reference evidence="15" key="1">
    <citation type="submission" date="2025-08" db="UniProtKB">
        <authorList>
            <consortium name="RefSeq"/>
        </authorList>
    </citation>
    <scope>IDENTIFICATION</scope>
    <source>
        <tissue evidence="15">Brain</tissue>
    </source>
</reference>
<comment type="similarity">
    <text evidence="10 11">Belongs to the intermediate filament family.</text>
</comment>
<dbReference type="InterPro" id="IPR018039">
    <property type="entry name" value="IF_conserved"/>
</dbReference>
<dbReference type="Gene3D" id="1.20.5.1160">
    <property type="entry name" value="Vasodilator-stimulated phosphoprotein"/>
    <property type="match status" value="1"/>
</dbReference>
<dbReference type="Proteomes" id="UP000000715">
    <property type="component" value="Unplaced"/>
</dbReference>
<evidence type="ECO:0000256" key="5">
    <source>
        <dbReference type="ARBA" id="ARBA00038822"/>
    </source>
</evidence>
<dbReference type="KEGG" id="mpuf:101674218"/>
<dbReference type="SMART" id="SM01391">
    <property type="entry name" value="Filament"/>
    <property type="match status" value="1"/>
</dbReference>
<dbReference type="InterPro" id="IPR039008">
    <property type="entry name" value="IF_rod_dom"/>
</dbReference>
<dbReference type="Gene3D" id="1.20.5.170">
    <property type="match status" value="1"/>
</dbReference>
<evidence type="ECO:0000256" key="9">
    <source>
        <dbReference type="ARBA" id="ARBA00043134"/>
    </source>
</evidence>
<evidence type="ECO:0000313" key="15">
    <source>
        <dbReference type="RefSeq" id="XP_004774750.1"/>
    </source>
</evidence>
<dbReference type="GO" id="GO:0005737">
    <property type="term" value="C:cytoplasm"/>
    <property type="evidence" value="ECO:0007669"/>
    <property type="project" value="UniProtKB-ARBA"/>
</dbReference>
<accession>A0A8U0NCC2</accession>
<evidence type="ECO:0000256" key="3">
    <source>
        <dbReference type="ARBA" id="ARBA00022754"/>
    </source>
</evidence>
<dbReference type="GO" id="GO:0005615">
    <property type="term" value="C:extracellular space"/>
    <property type="evidence" value="ECO:0007669"/>
    <property type="project" value="TreeGrafter"/>
</dbReference>
<evidence type="ECO:0000313" key="14">
    <source>
        <dbReference type="Proteomes" id="UP000000715"/>
    </source>
</evidence>
<sequence length="464" mass="51413">MSIHLSSQVFSSRSAAFPGRGTQVRLSSVRPGGFSSSSVYGLGASRPRVAVRSAYGGPVGAGIREVTINQSLLAPLRVDIDPSIQQVRQEEREQIKTLNNKFASFIDKVRFLEQQNKLLETKWALLQEQKSAKSSRLPGIFEAHIAGLQRQLEGLQLDGGRLEVELRNMQDVVEDLKNKYEDEINRRTAAENEFVVLKKDVDAAYMSKVELEAKVDSLNDEINFFKSLYETELAELQSQISDTSVVLSMDNNRSLDLDGIIAEVKAQYEEMANRSRAEAETMYQIKLETLQAQAGKHGDDLRNTRNEIAEMNRAIQRLQAEIDNIKNQRAKLEAAIAEAEERGELALKDGHAKQEELEAALQRAKQDMARQLREYQELMNVKLALDIEIATYRKLLEGEESRLAGDGGGAVNISVVNSTGGRGSRVAFGGTMGSNALSFSSSGPGTFKSYSIRTSAATHRSIRK</sequence>
<evidence type="ECO:0000256" key="4">
    <source>
        <dbReference type="ARBA" id="ARBA00023054"/>
    </source>
</evidence>